<sequence>MTTPLNEIEIINKLVNKSSGLGDLVRVIHRNYAVPNEAVQCAIDARSVSESSDEDDEPANSTVTAAAASTNNAQRSAIQNFYSRPIPEAERSYHQIVDRTRMTYHQYNGIDVFGNRINEHVN</sequence>
<evidence type="ECO:0000313" key="3">
    <source>
        <dbReference type="Proteomes" id="UP000215335"/>
    </source>
</evidence>
<reference evidence="2 3" key="1">
    <citation type="journal article" date="2017" name="Curr. Biol.">
        <title>The Evolution of Venom by Co-option of Single-Copy Genes.</title>
        <authorList>
            <person name="Martinson E.O."/>
            <person name="Mrinalini"/>
            <person name="Kelkar Y.D."/>
            <person name="Chang C.H."/>
            <person name="Werren J.H."/>
        </authorList>
    </citation>
    <scope>NUCLEOTIDE SEQUENCE [LARGE SCALE GENOMIC DNA]</scope>
    <source>
        <strain evidence="2 3">Alberta</strain>
        <tissue evidence="2">Whole body</tissue>
    </source>
</reference>
<dbReference type="EMBL" id="NNAY01002585">
    <property type="protein sequence ID" value="OXU20988.1"/>
    <property type="molecule type" value="Genomic_DNA"/>
</dbReference>
<proteinExistence type="predicted"/>
<feature type="region of interest" description="Disordered" evidence="1">
    <location>
        <begin position="46"/>
        <end position="83"/>
    </location>
</feature>
<name>A0A232ERK0_9HYME</name>
<keyword evidence="3" id="KW-1185">Reference proteome</keyword>
<evidence type="ECO:0000256" key="1">
    <source>
        <dbReference type="SAM" id="MobiDB-lite"/>
    </source>
</evidence>
<dbReference type="Proteomes" id="UP000215335">
    <property type="component" value="Unassembled WGS sequence"/>
</dbReference>
<protein>
    <submittedName>
        <fullName evidence="2">Uncharacterized protein</fullName>
    </submittedName>
</protein>
<organism evidence="2 3">
    <name type="scientific">Trichomalopsis sarcophagae</name>
    <dbReference type="NCBI Taxonomy" id="543379"/>
    <lineage>
        <taxon>Eukaryota</taxon>
        <taxon>Metazoa</taxon>
        <taxon>Ecdysozoa</taxon>
        <taxon>Arthropoda</taxon>
        <taxon>Hexapoda</taxon>
        <taxon>Insecta</taxon>
        <taxon>Pterygota</taxon>
        <taxon>Neoptera</taxon>
        <taxon>Endopterygota</taxon>
        <taxon>Hymenoptera</taxon>
        <taxon>Apocrita</taxon>
        <taxon>Proctotrupomorpha</taxon>
        <taxon>Chalcidoidea</taxon>
        <taxon>Pteromalidae</taxon>
        <taxon>Pteromalinae</taxon>
        <taxon>Trichomalopsis</taxon>
    </lineage>
</organism>
<evidence type="ECO:0000313" key="2">
    <source>
        <dbReference type="EMBL" id="OXU20988.1"/>
    </source>
</evidence>
<dbReference type="AlphaFoldDB" id="A0A232ERK0"/>
<gene>
    <name evidence="2" type="ORF">TSAR_007117</name>
</gene>
<accession>A0A232ERK0</accession>
<feature type="compositionally biased region" description="Low complexity" evidence="1">
    <location>
        <begin position="59"/>
        <end position="77"/>
    </location>
</feature>
<comment type="caution">
    <text evidence="2">The sequence shown here is derived from an EMBL/GenBank/DDBJ whole genome shotgun (WGS) entry which is preliminary data.</text>
</comment>